<dbReference type="GO" id="GO:0006355">
    <property type="term" value="P:regulation of DNA-templated transcription"/>
    <property type="evidence" value="ECO:0007669"/>
    <property type="project" value="InterPro"/>
</dbReference>
<dbReference type="PROSITE" id="PS50110">
    <property type="entry name" value="RESPONSE_REGULATORY"/>
    <property type="match status" value="1"/>
</dbReference>
<dbReference type="Pfam" id="PF13426">
    <property type="entry name" value="PAS_9"/>
    <property type="match status" value="1"/>
</dbReference>
<evidence type="ECO:0000256" key="8">
    <source>
        <dbReference type="ARBA" id="ARBA00023012"/>
    </source>
</evidence>
<dbReference type="SMART" id="SM00091">
    <property type="entry name" value="PAS"/>
    <property type="match status" value="2"/>
</dbReference>
<dbReference type="Pfam" id="PF00989">
    <property type="entry name" value="PAS"/>
    <property type="match status" value="1"/>
</dbReference>
<accession>A0A5B9E8G3</accession>
<dbReference type="InterPro" id="IPR035965">
    <property type="entry name" value="PAS-like_dom_sf"/>
</dbReference>
<dbReference type="SMART" id="SM00388">
    <property type="entry name" value="HisKA"/>
    <property type="match status" value="1"/>
</dbReference>
<dbReference type="CDD" id="cd00082">
    <property type="entry name" value="HisKA"/>
    <property type="match status" value="1"/>
</dbReference>
<dbReference type="NCBIfam" id="TIGR00229">
    <property type="entry name" value="sensory_box"/>
    <property type="match status" value="2"/>
</dbReference>
<dbReference type="InterPro" id="IPR004358">
    <property type="entry name" value="Sig_transdc_His_kin-like_C"/>
</dbReference>
<dbReference type="Gene3D" id="3.40.50.2300">
    <property type="match status" value="1"/>
</dbReference>
<dbReference type="InterPro" id="IPR013767">
    <property type="entry name" value="PAS_fold"/>
</dbReference>
<keyword evidence="7" id="KW-0067">ATP-binding</keyword>
<dbReference type="InterPro" id="IPR005467">
    <property type="entry name" value="His_kinase_dom"/>
</dbReference>
<name>A0A5B9E8G3_9BACT</name>
<keyword evidence="3 9" id="KW-0597">Phosphoprotein</keyword>
<dbReference type="InterPro" id="IPR003594">
    <property type="entry name" value="HATPase_dom"/>
</dbReference>
<dbReference type="CDD" id="cd00130">
    <property type="entry name" value="PAS"/>
    <property type="match status" value="2"/>
</dbReference>
<dbReference type="InterPro" id="IPR003661">
    <property type="entry name" value="HisK_dim/P_dom"/>
</dbReference>
<dbReference type="EC" id="2.7.13.3" evidence="2"/>
<keyword evidence="8" id="KW-0902">Two-component regulatory system</keyword>
<evidence type="ECO:0000259" key="12">
    <source>
        <dbReference type="PROSITE" id="PS50112"/>
    </source>
</evidence>
<dbReference type="EMBL" id="CP042806">
    <property type="protein sequence ID" value="QEE26547.1"/>
    <property type="molecule type" value="Genomic_DNA"/>
</dbReference>
<dbReference type="InterPro" id="IPR000014">
    <property type="entry name" value="PAS"/>
</dbReference>
<dbReference type="PROSITE" id="PS50112">
    <property type="entry name" value="PAS"/>
    <property type="match status" value="2"/>
</dbReference>
<dbReference type="AlphaFoldDB" id="A0A5B9E8G3"/>
<dbReference type="KEGG" id="talb:FTW19_00090"/>
<keyword evidence="5" id="KW-0547">Nucleotide-binding</keyword>
<evidence type="ECO:0000313" key="13">
    <source>
        <dbReference type="EMBL" id="QEE26547.1"/>
    </source>
</evidence>
<evidence type="ECO:0000256" key="2">
    <source>
        <dbReference type="ARBA" id="ARBA00012438"/>
    </source>
</evidence>
<dbReference type="GO" id="GO:0000155">
    <property type="term" value="F:phosphorelay sensor kinase activity"/>
    <property type="evidence" value="ECO:0007669"/>
    <property type="project" value="InterPro"/>
</dbReference>
<evidence type="ECO:0000259" key="10">
    <source>
        <dbReference type="PROSITE" id="PS50109"/>
    </source>
</evidence>
<dbReference type="Gene3D" id="1.10.287.130">
    <property type="match status" value="1"/>
</dbReference>
<dbReference type="SUPFAM" id="SSF47384">
    <property type="entry name" value="Homodimeric domain of signal transducing histidine kinase"/>
    <property type="match status" value="1"/>
</dbReference>
<dbReference type="SUPFAM" id="SSF55785">
    <property type="entry name" value="PYP-like sensor domain (PAS domain)"/>
    <property type="match status" value="2"/>
</dbReference>
<sequence>MTVSRVLVPNWECFTINTERPLHGPSVVPDNGAMVPMPPVSELSWGADFSLRAMVRALPGVLLLFDRNGLILAASGGAEGFFDYSADELIGKEIETLLPEFRRRGHAEAAKSHAEFTAVSRHGTAIPVEVRLGILDGASGDPFLASITDLSARRDLEISLKHSRLEMERLRDMLAEKSVKLGHSEENLRNNREKFRYLFERNPLPMWLYSQETLRFLEVNEAALIRYGYTRDEFLSMTIQDIRPEGEMERLRKNLGSVDRDSYQRSRNWRHRTKEGKLIEVDIFSHAVTYEGTPARMVVALDVTERNTTEAQLRRSQKMDAIGQLTGGIAHDFNNLLMIILGNLEGIADEAADNYRIREMVDDALSSVARGAGLTRRMLAYARQQSLEARIVDLRLQVSEMADLLARSLGEEIRVEQGLPDDLWKTRVDPSQLESAILNLVVNARDAMPHGGTIIISGRNHTMDATEALTHELPAGDYVVLDVKDTGTGISREDLEHVLEPFFTTKPVNKGTGLGLSMVYGFAKQSGGQLGITSELGSGTVVSLYLPRVHEQTETTAAEPPASAPIHSGPRKTVLLVEDDTSIRKMLERLLNHMGYEAFAAEDGPSAMALYERLGEIDMLISDVVLPNGMSGVEIGAQITARQPDIPVIYMSGYTRNELNQSALKDEKVFLLQKPFRRDDLTRAIQLVTSSATKQG</sequence>
<evidence type="ECO:0000256" key="4">
    <source>
        <dbReference type="ARBA" id="ARBA00022679"/>
    </source>
</evidence>
<evidence type="ECO:0000256" key="5">
    <source>
        <dbReference type="ARBA" id="ARBA00022741"/>
    </source>
</evidence>
<feature type="domain" description="PAS" evidence="12">
    <location>
        <begin position="191"/>
        <end position="262"/>
    </location>
</feature>
<gene>
    <name evidence="13" type="ORF">FTW19_00090</name>
</gene>
<comment type="catalytic activity">
    <reaction evidence="1">
        <text>ATP + protein L-histidine = ADP + protein N-phospho-L-histidine.</text>
        <dbReference type="EC" id="2.7.13.3"/>
    </reaction>
</comment>
<dbReference type="PROSITE" id="PS50109">
    <property type="entry name" value="HIS_KIN"/>
    <property type="match status" value="1"/>
</dbReference>
<keyword evidence="14" id="KW-1185">Reference proteome</keyword>
<evidence type="ECO:0000256" key="1">
    <source>
        <dbReference type="ARBA" id="ARBA00000085"/>
    </source>
</evidence>
<dbReference type="PANTHER" id="PTHR43065">
    <property type="entry name" value="SENSOR HISTIDINE KINASE"/>
    <property type="match status" value="1"/>
</dbReference>
<dbReference type="Proteomes" id="UP000321820">
    <property type="component" value="Chromosome"/>
</dbReference>
<dbReference type="InterPro" id="IPR001789">
    <property type="entry name" value="Sig_transdc_resp-reg_receiver"/>
</dbReference>
<dbReference type="SUPFAM" id="SSF55874">
    <property type="entry name" value="ATPase domain of HSP90 chaperone/DNA topoisomerase II/histidine kinase"/>
    <property type="match status" value="1"/>
</dbReference>
<feature type="domain" description="Histidine kinase" evidence="10">
    <location>
        <begin position="328"/>
        <end position="550"/>
    </location>
</feature>
<evidence type="ECO:0000313" key="14">
    <source>
        <dbReference type="Proteomes" id="UP000321820"/>
    </source>
</evidence>
<dbReference type="PRINTS" id="PR00344">
    <property type="entry name" value="BCTRLSENSOR"/>
</dbReference>
<proteinExistence type="predicted"/>
<dbReference type="PANTHER" id="PTHR43065:SF42">
    <property type="entry name" value="TWO-COMPONENT SENSOR PPRA"/>
    <property type="match status" value="1"/>
</dbReference>
<feature type="domain" description="Response regulatory" evidence="11">
    <location>
        <begin position="573"/>
        <end position="689"/>
    </location>
</feature>
<feature type="domain" description="PAS" evidence="12">
    <location>
        <begin position="47"/>
        <end position="100"/>
    </location>
</feature>
<dbReference type="SMART" id="SM00387">
    <property type="entry name" value="HATPase_c"/>
    <property type="match status" value="1"/>
</dbReference>
<evidence type="ECO:0000256" key="3">
    <source>
        <dbReference type="ARBA" id="ARBA00022553"/>
    </source>
</evidence>
<keyword evidence="6" id="KW-0418">Kinase</keyword>
<evidence type="ECO:0000259" key="11">
    <source>
        <dbReference type="PROSITE" id="PS50110"/>
    </source>
</evidence>
<dbReference type="InterPro" id="IPR036890">
    <property type="entry name" value="HATPase_C_sf"/>
</dbReference>
<dbReference type="InterPro" id="IPR011006">
    <property type="entry name" value="CheY-like_superfamily"/>
</dbReference>
<keyword evidence="4" id="KW-0808">Transferase</keyword>
<protein>
    <recommendedName>
        <fullName evidence="2">histidine kinase</fullName>
        <ecNumber evidence="2">2.7.13.3</ecNumber>
    </recommendedName>
</protein>
<evidence type="ECO:0000256" key="7">
    <source>
        <dbReference type="ARBA" id="ARBA00022840"/>
    </source>
</evidence>
<dbReference type="InterPro" id="IPR036097">
    <property type="entry name" value="HisK_dim/P_sf"/>
</dbReference>
<dbReference type="Gene3D" id="3.30.565.10">
    <property type="entry name" value="Histidine kinase-like ATPase, C-terminal domain"/>
    <property type="match status" value="1"/>
</dbReference>
<reference evidence="13 14" key="1">
    <citation type="submission" date="2019-08" db="EMBL/GenBank/DDBJ databases">
        <title>Complete genome sequence of Terriglobus albidus strain ORNL.</title>
        <authorList>
            <person name="Podar M."/>
        </authorList>
    </citation>
    <scope>NUCLEOTIDE SEQUENCE [LARGE SCALE GENOMIC DNA]</scope>
    <source>
        <strain evidence="13 14">ORNL</strain>
    </source>
</reference>
<organism evidence="13 14">
    <name type="scientific">Terriglobus albidus</name>
    <dbReference type="NCBI Taxonomy" id="1592106"/>
    <lineage>
        <taxon>Bacteria</taxon>
        <taxon>Pseudomonadati</taxon>
        <taxon>Acidobacteriota</taxon>
        <taxon>Terriglobia</taxon>
        <taxon>Terriglobales</taxon>
        <taxon>Acidobacteriaceae</taxon>
        <taxon>Terriglobus</taxon>
    </lineage>
</organism>
<evidence type="ECO:0000256" key="6">
    <source>
        <dbReference type="ARBA" id="ARBA00022777"/>
    </source>
</evidence>
<dbReference type="Pfam" id="PF02518">
    <property type="entry name" value="HATPase_c"/>
    <property type="match status" value="1"/>
</dbReference>
<dbReference type="OrthoDB" id="9761183at2"/>
<evidence type="ECO:0000256" key="9">
    <source>
        <dbReference type="PROSITE-ProRule" id="PRU00169"/>
    </source>
</evidence>
<dbReference type="SUPFAM" id="SSF52172">
    <property type="entry name" value="CheY-like"/>
    <property type="match status" value="1"/>
</dbReference>
<dbReference type="Gene3D" id="3.30.450.20">
    <property type="entry name" value="PAS domain"/>
    <property type="match status" value="2"/>
</dbReference>
<dbReference type="Pfam" id="PF00072">
    <property type="entry name" value="Response_reg"/>
    <property type="match status" value="1"/>
</dbReference>
<dbReference type="GO" id="GO:0005524">
    <property type="term" value="F:ATP binding"/>
    <property type="evidence" value="ECO:0007669"/>
    <property type="project" value="UniProtKB-KW"/>
</dbReference>
<dbReference type="SMART" id="SM00448">
    <property type="entry name" value="REC"/>
    <property type="match status" value="1"/>
</dbReference>
<feature type="modified residue" description="4-aspartylphosphate" evidence="9">
    <location>
        <position position="623"/>
    </location>
</feature>